<keyword evidence="1" id="KW-0812">Transmembrane</keyword>
<keyword evidence="3" id="KW-1185">Reference proteome</keyword>
<feature type="transmembrane region" description="Helical" evidence="1">
    <location>
        <begin position="21"/>
        <end position="39"/>
    </location>
</feature>
<evidence type="ECO:0000313" key="3">
    <source>
        <dbReference type="Proteomes" id="UP000316649"/>
    </source>
</evidence>
<dbReference type="OrthoDB" id="5363112at2"/>
<gene>
    <name evidence="2" type="ORF">FHP88_16095</name>
</gene>
<keyword evidence="1" id="KW-0472">Membrane</keyword>
<dbReference type="Proteomes" id="UP000316649">
    <property type="component" value="Unassembled WGS sequence"/>
</dbReference>
<name>A0A558DXT9_9GAMM</name>
<sequence length="179" mass="19241">MTSQINTRVVKLFPRRIITPLAGALALVIGLSGGMLFFHVGEGLVKGLHEWLGMLFVAVMLIHMLSNWSSLSRYFNQGVARIGVLTIILATGLFLGGATLSQQAGPSVVFKALEEAPVVTLAQLFQVDEDRLMQALNGQGVIMKDNSQTLAEVALSDGLDKRETLQKLLASVGAIQQPN</sequence>
<proteinExistence type="predicted"/>
<dbReference type="EMBL" id="VMNH01000023">
    <property type="protein sequence ID" value="TVO70971.1"/>
    <property type="molecule type" value="Genomic_DNA"/>
</dbReference>
<evidence type="ECO:0000313" key="2">
    <source>
        <dbReference type="EMBL" id="TVO70971.1"/>
    </source>
</evidence>
<dbReference type="RefSeq" id="WP_144360108.1">
    <property type="nucleotide sequence ID" value="NZ_VMNH01000023.1"/>
</dbReference>
<protein>
    <submittedName>
        <fullName evidence="2">DUF4405 domain-containing protein</fullName>
    </submittedName>
</protein>
<feature type="transmembrane region" description="Helical" evidence="1">
    <location>
        <begin position="51"/>
        <end position="70"/>
    </location>
</feature>
<dbReference type="AlphaFoldDB" id="A0A558DXT9"/>
<organism evidence="2 3">
    <name type="scientific">Sedimenticola selenatireducens</name>
    <dbReference type="NCBI Taxonomy" id="191960"/>
    <lineage>
        <taxon>Bacteria</taxon>
        <taxon>Pseudomonadati</taxon>
        <taxon>Pseudomonadota</taxon>
        <taxon>Gammaproteobacteria</taxon>
        <taxon>Chromatiales</taxon>
        <taxon>Sedimenticolaceae</taxon>
        <taxon>Sedimenticola</taxon>
    </lineage>
</organism>
<reference evidence="2 3" key="1">
    <citation type="submission" date="2019-07" db="EMBL/GenBank/DDBJ databases">
        <title>The pathways for chlorine oxyanion respiration interact through the shared metabolite chlorate.</title>
        <authorList>
            <person name="Barnum T.P."/>
            <person name="Cheng Y."/>
            <person name="Hill K.A."/>
            <person name="Lucas L.N."/>
            <person name="Carlson H.K."/>
            <person name="Coates J.D."/>
        </authorList>
    </citation>
    <scope>NUCLEOTIDE SEQUENCE [LARGE SCALE GENOMIC DNA]</scope>
    <source>
        <strain evidence="2 3">BK-1</strain>
    </source>
</reference>
<accession>A0A558DXT9</accession>
<feature type="transmembrane region" description="Helical" evidence="1">
    <location>
        <begin position="82"/>
        <end position="100"/>
    </location>
</feature>
<keyword evidence="1" id="KW-1133">Transmembrane helix</keyword>
<comment type="caution">
    <text evidence="2">The sequence shown here is derived from an EMBL/GenBank/DDBJ whole genome shotgun (WGS) entry which is preliminary data.</text>
</comment>
<evidence type="ECO:0000256" key="1">
    <source>
        <dbReference type="SAM" id="Phobius"/>
    </source>
</evidence>